<proteinExistence type="predicted"/>
<dbReference type="AlphaFoldDB" id="A0AAX6NDW9"/>
<name>A0AAX6NDW9_PRIAR</name>
<evidence type="ECO:0000313" key="2">
    <source>
        <dbReference type="Proteomes" id="UP001269400"/>
    </source>
</evidence>
<organism evidence="1 2">
    <name type="scientific">Priestia aryabhattai</name>
    <name type="common">Bacillus aryabhattai</name>
    <dbReference type="NCBI Taxonomy" id="412384"/>
    <lineage>
        <taxon>Bacteria</taxon>
        <taxon>Bacillati</taxon>
        <taxon>Bacillota</taxon>
        <taxon>Bacilli</taxon>
        <taxon>Bacillales</taxon>
        <taxon>Bacillaceae</taxon>
        <taxon>Priestia</taxon>
    </lineage>
</organism>
<accession>A0AAX6NDW9</accession>
<reference evidence="1" key="2">
    <citation type="submission" date="2022-12" db="EMBL/GenBank/DDBJ databases">
        <authorList>
            <person name="Dechsakulwatana C."/>
            <person name="Rungsihiranrut A."/>
            <person name="Muangchinda C."/>
            <person name="Ningthoujam R."/>
            <person name="Klankeo P."/>
            <person name="Pinyakong O."/>
        </authorList>
    </citation>
    <scope>NUCLEOTIDE SEQUENCE</scope>
    <source>
        <strain evidence="1">TL01-2</strain>
    </source>
</reference>
<dbReference type="RefSeq" id="WP_316911194.1">
    <property type="nucleotide sequence ID" value="NZ_JAPTGD010000002.1"/>
</dbReference>
<evidence type="ECO:0008006" key="3">
    <source>
        <dbReference type="Google" id="ProtNLM"/>
    </source>
</evidence>
<sequence>MEKGFKKYIQLHPEYKDRYEAYFKNVTDETNRLYTVEREGEREGYLKRIQKAELKIVKNCLNHGLTVKQIEEMVGFDPRPYID</sequence>
<dbReference type="Proteomes" id="UP001269400">
    <property type="component" value="Unassembled WGS sequence"/>
</dbReference>
<reference evidence="1" key="1">
    <citation type="journal article" date="2022" name="J Environ Chem Eng">
        <title>Biodegradation of petroleum oil using a constructed nonpathogenic and heavy metal-tolerant bacterial consortium isolated from marine sponges.</title>
        <authorList>
            <person name="Dechsakulwatana C."/>
            <person name="Rungsihiranrut A."/>
            <person name="Muangchinda C."/>
            <person name="Ningthoujam R."/>
            <person name="Klankeo P."/>
            <person name="Pinyakong O."/>
        </authorList>
    </citation>
    <scope>NUCLEOTIDE SEQUENCE</scope>
    <source>
        <strain evidence="1">TL01-2</strain>
    </source>
</reference>
<comment type="caution">
    <text evidence="1">The sequence shown here is derived from an EMBL/GenBank/DDBJ whole genome shotgun (WGS) entry which is preliminary data.</text>
</comment>
<dbReference type="EMBL" id="JAPTGD010000002">
    <property type="protein sequence ID" value="MDU9693977.1"/>
    <property type="molecule type" value="Genomic_DNA"/>
</dbReference>
<protein>
    <recommendedName>
        <fullName evidence="3">Transposase</fullName>
    </recommendedName>
</protein>
<evidence type="ECO:0000313" key="1">
    <source>
        <dbReference type="EMBL" id="MDU9693977.1"/>
    </source>
</evidence>
<gene>
    <name evidence="1" type="ORF">O0Q50_22610</name>
</gene>